<keyword evidence="8" id="KW-0653">Protein transport</keyword>
<evidence type="ECO:0000256" key="9">
    <source>
        <dbReference type="ARBA" id="ARBA00023069"/>
    </source>
</evidence>
<feature type="transmembrane region" description="Helical" evidence="15">
    <location>
        <begin position="500"/>
        <end position="528"/>
    </location>
</feature>
<keyword evidence="5" id="KW-0268">Exocytosis</keyword>
<evidence type="ECO:0000256" key="10">
    <source>
        <dbReference type="ARBA" id="ARBA00023134"/>
    </source>
</evidence>
<dbReference type="GO" id="GO:0003924">
    <property type="term" value="F:GTPase activity"/>
    <property type="evidence" value="ECO:0007669"/>
    <property type="project" value="InterPro"/>
</dbReference>
<keyword evidence="15" id="KW-0472">Membrane</keyword>
<evidence type="ECO:0000256" key="12">
    <source>
        <dbReference type="ARBA" id="ARBA00023273"/>
    </source>
</evidence>
<dbReference type="GO" id="GO:0006887">
    <property type="term" value="P:exocytosis"/>
    <property type="evidence" value="ECO:0007669"/>
    <property type="project" value="UniProtKB-KW"/>
</dbReference>
<evidence type="ECO:0000256" key="11">
    <source>
        <dbReference type="ARBA" id="ARBA00023212"/>
    </source>
</evidence>
<feature type="region of interest" description="Disordered" evidence="14">
    <location>
        <begin position="224"/>
        <end position="249"/>
    </location>
</feature>
<comment type="similarity">
    <text evidence="2">Belongs to the small GTPase superfamily. Rab family.</text>
</comment>
<name>A0AAV7JDB8_9METZ</name>
<evidence type="ECO:0000256" key="14">
    <source>
        <dbReference type="SAM" id="MobiDB-lite"/>
    </source>
</evidence>
<evidence type="ECO:0000256" key="8">
    <source>
        <dbReference type="ARBA" id="ARBA00022927"/>
    </source>
</evidence>
<comment type="caution">
    <text evidence="16">The sequence shown here is derived from an EMBL/GenBank/DDBJ whole genome shotgun (WGS) entry which is preliminary data.</text>
</comment>
<feature type="transmembrane region" description="Helical" evidence="15">
    <location>
        <begin position="329"/>
        <end position="351"/>
    </location>
</feature>
<evidence type="ECO:0000256" key="3">
    <source>
        <dbReference type="ARBA" id="ARBA00021423"/>
    </source>
</evidence>
<accession>A0AAV7JDB8</accession>
<evidence type="ECO:0000256" key="1">
    <source>
        <dbReference type="ARBA" id="ARBA00004120"/>
    </source>
</evidence>
<dbReference type="GO" id="GO:0015031">
    <property type="term" value="P:protein transport"/>
    <property type="evidence" value="ECO:0007669"/>
    <property type="project" value="UniProtKB-KW"/>
</dbReference>
<dbReference type="Pfam" id="PF00071">
    <property type="entry name" value="Ras"/>
    <property type="match status" value="1"/>
</dbReference>
<keyword evidence="9" id="KW-0969">Cilium</keyword>
<keyword evidence="7" id="KW-0970">Cilium biogenesis/degradation</keyword>
<keyword evidence="11" id="KW-0206">Cytoskeleton</keyword>
<evidence type="ECO:0000313" key="16">
    <source>
        <dbReference type="EMBL" id="KAI6646690.1"/>
    </source>
</evidence>
<dbReference type="SUPFAM" id="SSF52540">
    <property type="entry name" value="P-loop containing nucleoside triphosphate hydrolases"/>
    <property type="match status" value="1"/>
</dbReference>
<evidence type="ECO:0000256" key="5">
    <source>
        <dbReference type="ARBA" id="ARBA00022483"/>
    </source>
</evidence>
<proteinExistence type="inferred from homology"/>
<evidence type="ECO:0000313" key="17">
    <source>
        <dbReference type="Proteomes" id="UP001165289"/>
    </source>
</evidence>
<dbReference type="Gene3D" id="3.40.50.300">
    <property type="entry name" value="P-loop containing nucleotide triphosphate hydrolases"/>
    <property type="match status" value="1"/>
</dbReference>
<evidence type="ECO:0000256" key="7">
    <source>
        <dbReference type="ARBA" id="ARBA00022794"/>
    </source>
</evidence>
<organism evidence="16 17">
    <name type="scientific">Oopsacas minuta</name>
    <dbReference type="NCBI Taxonomy" id="111878"/>
    <lineage>
        <taxon>Eukaryota</taxon>
        <taxon>Metazoa</taxon>
        <taxon>Porifera</taxon>
        <taxon>Hexactinellida</taxon>
        <taxon>Hexasterophora</taxon>
        <taxon>Lyssacinosida</taxon>
        <taxon>Leucopsacidae</taxon>
        <taxon>Oopsacas</taxon>
    </lineage>
</organism>
<gene>
    <name evidence="16" type="ORF">LOD99_12811</name>
</gene>
<feature type="transmembrane region" description="Helical" evidence="15">
    <location>
        <begin position="283"/>
        <end position="302"/>
    </location>
</feature>
<dbReference type="GO" id="GO:0005525">
    <property type="term" value="F:GTP binding"/>
    <property type="evidence" value="ECO:0007669"/>
    <property type="project" value="UniProtKB-KW"/>
</dbReference>
<sequence length="599" mass="69015">MFSEVLQRSGHWSNLKIHLSRDWINSLESKSYIEELLNEDGTKKFFTLYDSPPIPKGVPDDLKPDLKKFKVYLIGKPGAGKTSISHTLIGLKRDFKVYESLGIIVQTIYWPVCELGKGGKESKIRMVCLELWDCGARVSAQYPYLMQECTKNADACILVFSLTDRASWDDMPNMMGRASEFPTLQMMIGTRLDKLHDSQVRVEELRHFERLYNLPLLLIGSKSESKDSTSTKRPTSLTSSSSSSSSASPAASDAKQAIYDMSGFITQLCDFQIFIITISAETLAFPFYVCWIVCFLYEIFYLRRKIHGLLYRGSSFETDNLLYKTRGDYYTYLLFVVIAIFEPLSLVPVILSGLPTQVYFSDNISPNYFDLYLDVALNCRVLTYIFQFFTVFVVNLLTSHLIRVCKSNTRIQLLPPIQNKLILLTLIILLLAIIKLAILEVGDLIIMVFSSLLYSFEIFCLIKNSKQLYYLLKWRYEDLRNELNYPLYKAHRRIALRYKYVTICLTICFVILNISAWFYIPISIFLTLLKYPINIPELLILPFEILKWFDLVLAIIGSGPQILIVAGSLYYIVTMCWNKLVSGFGRERVHYLCEPILQR</sequence>
<keyword evidence="17" id="KW-1185">Reference proteome</keyword>
<keyword evidence="4" id="KW-0813">Transport</keyword>
<keyword evidence="12" id="KW-0966">Cell projection</keyword>
<evidence type="ECO:0000256" key="4">
    <source>
        <dbReference type="ARBA" id="ARBA00022448"/>
    </source>
</evidence>
<feature type="transmembrane region" description="Helical" evidence="15">
    <location>
        <begin position="444"/>
        <end position="462"/>
    </location>
</feature>
<dbReference type="PANTHER" id="PTHR14983">
    <property type="entry name" value="CILIOGENESIS AND PLANAR POLARITY EFFECTOR 2"/>
    <property type="match status" value="1"/>
</dbReference>
<dbReference type="Proteomes" id="UP001165289">
    <property type="component" value="Unassembled WGS sequence"/>
</dbReference>
<keyword evidence="10" id="KW-0342">GTP-binding</keyword>
<protein>
    <recommendedName>
        <fullName evidence="3">Ciliogenesis and planar polarity effector 2</fullName>
    </recommendedName>
    <alternativeName>
        <fullName evidence="13">REM2- and Rab-like small GTPase 1</fullName>
    </alternativeName>
</protein>
<dbReference type="InterPro" id="IPR039677">
    <property type="entry name" value="RSG1"/>
</dbReference>
<evidence type="ECO:0000256" key="15">
    <source>
        <dbReference type="SAM" id="Phobius"/>
    </source>
</evidence>
<dbReference type="AlphaFoldDB" id="A0AAV7JDB8"/>
<evidence type="ECO:0000256" key="6">
    <source>
        <dbReference type="ARBA" id="ARBA00022490"/>
    </source>
</evidence>
<dbReference type="EMBL" id="JAKMXF010000354">
    <property type="protein sequence ID" value="KAI6646690.1"/>
    <property type="molecule type" value="Genomic_DNA"/>
</dbReference>
<keyword evidence="15" id="KW-1133">Transmembrane helix</keyword>
<feature type="compositionally biased region" description="Low complexity" evidence="14">
    <location>
        <begin position="231"/>
        <end position="249"/>
    </location>
</feature>
<dbReference type="GO" id="GO:0030030">
    <property type="term" value="P:cell projection organization"/>
    <property type="evidence" value="ECO:0007669"/>
    <property type="project" value="UniProtKB-KW"/>
</dbReference>
<feature type="transmembrane region" description="Helical" evidence="15">
    <location>
        <begin position="381"/>
        <end position="401"/>
    </location>
</feature>
<keyword evidence="10" id="KW-0547">Nucleotide-binding</keyword>
<evidence type="ECO:0000256" key="13">
    <source>
        <dbReference type="ARBA" id="ARBA00030243"/>
    </source>
</evidence>
<dbReference type="InterPro" id="IPR001806">
    <property type="entry name" value="Small_GTPase"/>
</dbReference>
<feature type="transmembrane region" description="Helical" evidence="15">
    <location>
        <begin position="548"/>
        <end position="573"/>
    </location>
</feature>
<keyword evidence="6" id="KW-0963">Cytoplasm</keyword>
<comment type="subcellular location">
    <subcellularLocation>
        <location evidence="1">Cytoplasm</location>
        <location evidence="1">Cytoskeleton</location>
        <location evidence="1">Cilium basal body</location>
    </subcellularLocation>
</comment>
<reference evidence="16 17" key="1">
    <citation type="journal article" date="2023" name="BMC Biol.">
        <title>The compact genome of the sponge Oopsacas minuta (Hexactinellida) is lacking key metazoan core genes.</title>
        <authorList>
            <person name="Santini S."/>
            <person name="Schenkelaars Q."/>
            <person name="Jourda C."/>
            <person name="Duchesne M."/>
            <person name="Belahbib H."/>
            <person name="Rocher C."/>
            <person name="Selva M."/>
            <person name="Riesgo A."/>
            <person name="Vervoort M."/>
            <person name="Leys S.P."/>
            <person name="Kodjabachian L."/>
            <person name="Le Bivic A."/>
            <person name="Borchiellini C."/>
            <person name="Claverie J.M."/>
            <person name="Renard E."/>
        </authorList>
    </citation>
    <scope>NUCLEOTIDE SEQUENCE [LARGE SCALE GENOMIC DNA]</scope>
    <source>
        <strain evidence="16">SPO-2</strain>
    </source>
</reference>
<feature type="transmembrane region" description="Helical" evidence="15">
    <location>
        <begin position="421"/>
        <end position="438"/>
    </location>
</feature>
<keyword evidence="15" id="KW-0812">Transmembrane</keyword>
<dbReference type="PANTHER" id="PTHR14983:SF1">
    <property type="entry name" value="CILIOGENESIS AND PLANAR POLARITY EFFECTOR 2"/>
    <property type="match status" value="1"/>
</dbReference>
<dbReference type="InterPro" id="IPR027417">
    <property type="entry name" value="P-loop_NTPase"/>
</dbReference>
<evidence type="ECO:0000256" key="2">
    <source>
        <dbReference type="ARBA" id="ARBA00006270"/>
    </source>
</evidence>